<dbReference type="PANTHER" id="PTHR24031">
    <property type="entry name" value="RNA HELICASE"/>
    <property type="match status" value="1"/>
</dbReference>
<dbReference type="GO" id="GO:0005524">
    <property type="term" value="F:ATP binding"/>
    <property type="evidence" value="ECO:0007669"/>
    <property type="project" value="UniProtKB-UniRule"/>
</dbReference>
<dbReference type="InterPro" id="IPR001650">
    <property type="entry name" value="Helicase_C-like"/>
</dbReference>
<dbReference type="SUPFAM" id="SSF52540">
    <property type="entry name" value="P-loop containing nucleoside triphosphate hydrolases"/>
    <property type="match status" value="1"/>
</dbReference>
<dbReference type="Proteomes" id="UP000813444">
    <property type="component" value="Unassembled WGS sequence"/>
</dbReference>
<sequence>MLSSRIASPTARLLSRRTAAAFHALPKPAASFSTAHDMHDRRRRTRRQQPNAGEQGVRNGDGPRNTPRPSVPPAPVSAQPSATTATATTQQPIDASSAQGRFSDLTPDVIHPTLIKTIIEDLKFEDMTTVQAATIRELLPPARSDCLVRAKTGTGKTLAFLIPALHALLTNVRPQPAKGGDPAVSILVISPTRELAQQIANDAQGLLQRLPDYHVCTAIGGTNKNVEERKLLKGPDVLIATPGRLLDHLANEDVKYLFRRLDTIVLDEADRLLDMGFLRDLRNIVSYLPDKAVVPRQGMLFSATIGEHVDSAAKFILNPGYKKISTIPEGEVSTHQRVPQLLVKVNTFSDVAPALVGCIRQEAEQTPNFKAIVFAPTAAHVKLYESLLSQIPDLPPVSSLSSRLTQNRRTQITNDYRNASAGILVATDVIARGMDFPNVSTVFQVGIPSEKESYIHRLGRTGRAGAEGRGIFIVTEAEEFFPKWQLKDITFVPSAADLSAAGTVSQIASTLDEDIRAKAYQAWLGYYKGHMKPLRWDNAQLVAEANTFARDGLQCPETPGIPKTTVGKMGLRGTKGLVVVPDPPRQNRGHGQGGRPKQGKGQ</sequence>
<comment type="function">
    <text evidence="7">RNA helicase.</text>
</comment>
<dbReference type="GO" id="GO:0016787">
    <property type="term" value="F:hydrolase activity"/>
    <property type="evidence" value="ECO:0007669"/>
    <property type="project" value="UniProtKB-KW"/>
</dbReference>
<feature type="region of interest" description="Disordered" evidence="8">
    <location>
        <begin position="578"/>
        <end position="602"/>
    </location>
</feature>
<dbReference type="InterPro" id="IPR014001">
    <property type="entry name" value="Helicase_ATP-bd"/>
</dbReference>
<evidence type="ECO:0000256" key="8">
    <source>
        <dbReference type="SAM" id="MobiDB-lite"/>
    </source>
</evidence>
<evidence type="ECO:0000256" key="3">
    <source>
        <dbReference type="ARBA" id="ARBA00022806"/>
    </source>
</evidence>
<proteinExistence type="inferred from homology"/>
<dbReference type="GO" id="GO:0003724">
    <property type="term" value="F:RNA helicase activity"/>
    <property type="evidence" value="ECO:0007669"/>
    <property type="project" value="UniProtKB-EC"/>
</dbReference>
<dbReference type="CDD" id="cd18787">
    <property type="entry name" value="SF2_C_DEAD"/>
    <property type="match status" value="1"/>
</dbReference>
<feature type="domain" description="Helicase ATP-binding" evidence="9">
    <location>
        <begin position="137"/>
        <end position="323"/>
    </location>
</feature>
<dbReference type="OrthoDB" id="193716at2759"/>
<dbReference type="PROSITE" id="PS51194">
    <property type="entry name" value="HELICASE_CTER"/>
    <property type="match status" value="1"/>
</dbReference>
<comment type="domain">
    <text evidence="7">The Q motif is unique to and characteristic of the DEAD box family of RNA helicases and controls ATP binding and hydrolysis.</text>
</comment>
<dbReference type="AlphaFoldDB" id="A0A8K0SK97"/>
<comment type="catalytic activity">
    <reaction evidence="7">
        <text>ATP + H2O = ADP + phosphate + H(+)</text>
        <dbReference type="Rhea" id="RHEA:13065"/>
        <dbReference type="ChEBI" id="CHEBI:15377"/>
        <dbReference type="ChEBI" id="CHEBI:15378"/>
        <dbReference type="ChEBI" id="CHEBI:30616"/>
        <dbReference type="ChEBI" id="CHEBI:43474"/>
        <dbReference type="ChEBI" id="CHEBI:456216"/>
        <dbReference type="EC" id="3.6.4.13"/>
    </reaction>
</comment>
<feature type="compositionally biased region" description="Gly residues" evidence="8">
    <location>
        <begin position="590"/>
        <end position="602"/>
    </location>
</feature>
<accession>A0A8K0SK97</accession>
<keyword evidence="2 6" id="KW-0378">Hydrolase</keyword>
<evidence type="ECO:0000256" key="7">
    <source>
        <dbReference type="RuleBase" id="RU365068"/>
    </source>
</evidence>
<dbReference type="InterPro" id="IPR027417">
    <property type="entry name" value="P-loop_NTPase"/>
</dbReference>
<dbReference type="SMART" id="SM00490">
    <property type="entry name" value="HELICc"/>
    <property type="match status" value="1"/>
</dbReference>
<protein>
    <recommendedName>
        <fullName evidence="7">ATP-dependent RNA helicase</fullName>
        <ecNumber evidence="7">3.6.4.13</ecNumber>
    </recommendedName>
</protein>
<gene>
    <name evidence="11" type="ORF">B0I35DRAFT_439434</name>
</gene>
<keyword evidence="5 7" id="KW-0694">RNA-binding</keyword>
<evidence type="ECO:0000259" key="10">
    <source>
        <dbReference type="PROSITE" id="PS51194"/>
    </source>
</evidence>
<reference evidence="11" key="1">
    <citation type="journal article" date="2021" name="Nat. Commun.">
        <title>Genetic determinants of endophytism in the Arabidopsis root mycobiome.</title>
        <authorList>
            <person name="Mesny F."/>
            <person name="Miyauchi S."/>
            <person name="Thiergart T."/>
            <person name="Pickel B."/>
            <person name="Atanasova L."/>
            <person name="Karlsson M."/>
            <person name="Huettel B."/>
            <person name="Barry K.W."/>
            <person name="Haridas S."/>
            <person name="Chen C."/>
            <person name="Bauer D."/>
            <person name="Andreopoulos W."/>
            <person name="Pangilinan J."/>
            <person name="LaButti K."/>
            <person name="Riley R."/>
            <person name="Lipzen A."/>
            <person name="Clum A."/>
            <person name="Drula E."/>
            <person name="Henrissat B."/>
            <person name="Kohler A."/>
            <person name="Grigoriev I.V."/>
            <person name="Martin F.M."/>
            <person name="Hacquard S."/>
        </authorList>
    </citation>
    <scope>NUCLEOTIDE SEQUENCE</scope>
    <source>
        <strain evidence="11">MPI-CAGE-CH-0235</strain>
    </source>
</reference>
<keyword evidence="4 6" id="KW-0067">ATP-binding</keyword>
<dbReference type="GO" id="GO:0003723">
    <property type="term" value="F:RNA binding"/>
    <property type="evidence" value="ECO:0007669"/>
    <property type="project" value="UniProtKB-UniRule"/>
</dbReference>
<comment type="similarity">
    <text evidence="6">Belongs to the DEAD box helicase family.</text>
</comment>
<evidence type="ECO:0000256" key="1">
    <source>
        <dbReference type="ARBA" id="ARBA00022741"/>
    </source>
</evidence>
<evidence type="ECO:0000313" key="12">
    <source>
        <dbReference type="Proteomes" id="UP000813444"/>
    </source>
</evidence>
<dbReference type="SMART" id="SM00487">
    <property type="entry name" value="DEXDc"/>
    <property type="match status" value="1"/>
</dbReference>
<dbReference type="EC" id="3.6.4.13" evidence="7"/>
<feature type="domain" description="Helicase C-terminal" evidence="10">
    <location>
        <begin position="337"/>
        <end position="511"/>
    </location>
</feature>
<dbReference type="EMBL" id="JAGPNK010000012">
    <property type="protein sequence ID" value="KAH7310621.1"/>
    <property type="molecule type" value="Genomic_DNA"/>
</dbReference>
<organism evidence="11 12">
    <name type="scientific">Stachybotrys elegans</name>
    <dbReference type="NCBI Taxonomy" id="80388"/>
    <lineage>
        <taxon>Eukaryota</taxon>
        <taxon>Fungi</taxon>
        <taxon>Dikarya</taxon>
        <taxon>Ascomycota</taxon>
        <taxon>Pezizomycotina</taxon>
        <taxon>Sordariomycetes</taxon>
        <taxon>Hypocreomycetidae</taxon>
        <taxon>Hypocreales</taxon>
        <taxon>Stachybotryaceae</taxon>
        <taxon>Stachybotrys</taxon>
    </lineage>
</organism>
<evidence type="ECO:0000256" key="2">
    <source>
        <dbReference type="ARBA" id="ARBA00022801"/>
    </source>
</evidence>
<dbReference type="Pfam" id="PF00271">
    <property type="entry name" value="Helicase_C"/>
    <property type="match status" value="1"/>
</dbReference>
<keyword evidence="1 6" id="KW-0547">Nucleotide-binding</keyword>
<dbReference type="Gene3D" id="3.40.50.300">
    <property type="entry name" value="P-loop containing nucleotide triphosphate hydrolases"/>
    <property type="match status" value="2"/>
</dbReference>
<dbReference type="PROSITE" id="PS51192">
    <property type="entry name" value="HELICASE_ATP_BIND_1"/>
    <property type="match status" value="1"/>
</dbReference>
<keyword evidence="3 6" id="KW-0347">Helicase</keyword>
<dbReference type="Pfam" id="PF00270">
    <property type="entry name" value="DEAD"/>
    <property type="match status" value="1"/>
</dbReference>
<evidence type="ECO:0000313" key="11">
    <source>
        <dbReference type="EMBL" id="KAH7310621.1"/>
    </source>
</evidence>
<feature type="region of interest" description="Disordered" evidence="8">
    <location>
        <begin position="25"/>
        <end position="105"/>
    </location>
</feature>
<dbReference type="InterPro" id="IPR011545">
    <property type="entry name" value="DEAD/DEAH_box_helicase_dom"/>
</dbReference>
<evidence type="ECO:0000259" key="9">
    <source>
        <dbReference type="PROSITE" id="PS51192"/>
    </source>
</evidence>
<evidence type="ECO:0000256" key="5">
    <source>
        <dbReference type="ARBA" id="ARBA00022884"/>
    </source>
</evidence>
<name>A0A8K0SK97_9HYPO</name>
<comment type="caution">
    <text evidence="11">The sequence shown here is derived from an EMBL/GenBank/DDBJ whole genome shotgun (WGS) entry which is preliminary data.</text>
</comment>
<feature type="compositionally biased region" description="Low complexity" evidence="8">
    <location>
        <begin position="76"/>
        <end position="92"/>
    </location>
</feature>
<evidence type="ECO:0000256" key="4">
    <source>
        <dbReference type="ARBA" id="ARBA00022840"/>
    </source>
</evidence>
<evidence type="ECO:0000256" key="6">
    <source>
        <dbReference type="RuleBase" id="RU000492"/>
    </source>
</evidence>
<dbReference type="PROSITE" id="PS00039">
    <property type="entry name" value="DEAD_ATP_HELICASE"/>
    <property type="match status" value="1"/>
</dbReference>
<dbReference type="CDD" id="cd17964">
    <property type="entry name" value="DEADc_MSS116"/>
    <property type="match status" value="1"/>
</dbReference>
<dbReference type="InterPro" id="IPR000629">
    <property type="entry name" value="RNA-helicase_DEAD-box_CS"/>
</dbReference>
<keyword evidence="12" id="KW-1185">Reference proteome</keyword>